<gene>
    <name evidence="5" type="ORF">FB475_1196</name>
</gene>
<dbReference type="InterPro" id="IPR003961">
    <property type="entry name" value="FN3_dom"/>
</dbReference>
<comment type="caution">
    <text evidence="5">The sequence shown here is derived from an EMBL/GenBank/DDBJ whole genome shotgun (WGS) entry which is preliminary data.</text>
</comment>
<reference evidence="5 6" key="1">
    <citation type="submission" date="2019-06" db="EMBL/GenBank/DDBJ databases">
        <title>Sequencing the genomes of 1000 actinobacteria strains.</title>
        <authorList>
            <person name="Klenk H.-P."/>
        </authorList>
    </citation>
    <scope>NUCLEOTIDE SEQUENCE [LARGE SCALE GENOMIC DNA]</scope>
    <source>
        <strain evidence="5 6">DSM 17305</strain>
    </source>
</reference>
<feature type="region of interest" description="Disordered" evidence="3">
    <location>
        <begin position="336"/>
        <end position="356"/>
    </location>
</feature>
<evidence type="ECO:0000256" key="1">
    <source>
        <dbReference type="ARBA" id="ARBA00023295"/>
    </source>
</evidence>
<dbReference type="PROSITE" id="PS50853">
    <property type="entry name" value="FN3"/>
    <property type="match status" value="1"/>
</dbReference>
<dbReference type="RefSeq" id="WP_141853264.1">
    <property type="nucleotide sequence ID" value="NZ_BAAAKA010000048.1"/>
</dbReference>
<organism evidence="5 6">
    <name type="scientific">Kribbella jejuensis</name>
    <dbReference type="NCBI Taxonomy" id="236068"/>
    <lineage>
        <taxon>Bacteria</taxon>
        <taxon>Bacillati</taxon>
        <taxon>Actinomycetota</taxon>
        <taxon>Actinomycetes</taxon>
        <taxon>Propionibacteriales</taxon>
        <taxon>Kribbellaceae</taxon>
        <taxon>Kribbella</taxon>
    </lineage>
</organism>
<accession>A0A542EPB3</accession>
<dbReference type="EMBL" id="VFMM01000001">
    <property type="protein sequence ID" value="TQJ17084.1"/>
    <property type="molecule type" value="Genomic_DNA"/>
</dbReference>
<dbReference type="InterPro" id="IPR036116">
    <property type="entry name" value="FN3_sf"/>
</dbReference>
<dbReference type="OrthoDB" id="3825704at2"/>
<evidence type="ECO:0000313" key="6">
    <source>
        <dbReference type="Proteomes" id="UP000316298"/>
    </source>
</evidence>
<evidence type="ECO:0000313" key="5">
    <source>
        <dbReference type="EMBL" id="TQJ17084.1"/>
    </source>
</evidence>
<dbReference type="InterPro" id="IPR013783">
    <property type="entry name" value="Ig-like_fold"/>
</dbReference>
<feature type="domain" description="Fibronectin type-III" evidence="4">
    <location>
        <begin position="43"/>
        <end position="135"/>
    </location>
</feature>
<feature type="compositionally biased region" description="Low complexity" evidence="3">
    <location>
        <begin position="336"/>
        <end position="346"/>
    </location>
</feature>
<keyword evidence="1" id="KW-0378">Hydrolase</keyword>
<keyword evidence="1" id="KW-0326">Glycosidase</keyword>
<dbReference type="GO" id="GO:0000272">
    <property type="term" value="P:polysaccharide catabolic process"/>
    <property type="evidence" value="ECO:0007669"/>
    <property type="project" value="UniProtKB-KW"/>
</dbReference>
<evidence type="ECO:0000256" key="3">
    <source>
        <dbReference type="SAM" id="MobiDB-lite"/>
    </source>
</evidence>
<evidence type="ECO:0000256" key="2">
    <source>
        <dbReference type="ARBA" id="ARBA00023326"/>
    </source>
</evidence>
<keyword evidence="6" id="KW-1185">Reference proteome</keyword>
<dbReference type="Gene3D" id="2.60.40.10">
    <property type="entry name" value="Immunoglobulins"/>
    <property type="match status" value="2"/>
</dbReference>
<sequence>MTRRVLLLLGLVVLTMTAGGLAWGFWGGTGTGTGSATTGTLAAPTPVTATAPPGGGTVHVAWTATARATGYTVTRVRTSDSVTAPACGGSTITATSCDDLNVADGTYHYVVTAISASWTSTGTGPDVTVHNTRPAVTVNQASGQADPTATTPIRFTAVFSEPVTDFTSAAVTVVPSTATVVVSGSGTTYNVAVSGLTSSGSVTVSIAANTVHDSGGAGNTASTSTDNTVKYDATAPTAGAPVATATPSFGSFVGNTAVTLTDTATDDFSGVASVAYYRCTGATGSCTATNWTAIGSSTTTGYAVTTSTPLAADGTYRIVAVATDAAGNVSAPSTPTVLTVDTTPPTVARPTVNGRS</sequence>
<proteinExistence type="predicted"/>
<keyword evidence="2" id="KW-0119">Carbohydrate metabolism</keyword>
<keyword evidence="2" id="KW-0624">Polysaccharide degradation</keyword>
<dbReference type="GO" id="GO:0016798">
    <property type="term" value="F:hydrolase activity, acting on glycosyl bonds"/>
    <property type="evidence" value="ECO:0007669"/>
    <property type="project" value="UniProtKB-KW"/>
</dbReference>
<dbReference type="AlphaFoldDB" id="A0A542EPB3"/>
<evidence type="ECO:0000259" key="4">
    <source>
        <dbReference type="PROSITE" id="PS50853"/>
    </source>
</evidence>
<dbReference type="SUPFAM" id="SSF49265">
    <property type="entry name" value="Fibronectin type III"/>
    <property type="match status" value="1"/>
</dbReference>
<protein>
    <recommendedName>
        <fullName evidence="4">Fibronectin type-III domain-containing protein</fullName>
    </recommendedName>
</protein>
<name>A0A542EPB3_9ACTN</name>
<dbReference type="Proteomes" id="UP000316298">
    <property type="component" value="Unassembled WGS sequence"/>
</dbReference>